<feature type="transmembrane region" description="Helical" evidence="4">
    <location>
        <begin position="227"/>
        <end position="246"/>
    </location>
</feature>
<feature type="transmembrane region" description="Helical" evidence="4">
    <location>
        <begin position="110"/>
        <end position="135"/>
    </location>
</feature>
<evidence type="ECO:0000313" key="7">
    <source>
        <dbReference type="Proteomes" id="UP000483035"/>
    </source>
</evidence>
<dbReference type="AlphaFoldDB" id="A0A6L9U7S7"/>
<evidence type="ECO:0000256" key="1">
    <source>
        <dbReference type="ARBA" id="ARBA00022692"/>
    </source>
</evidence>
<feature type="transmembrane region" description="Helical" evidence="4">
    <location>
        <begin position="204"/>
        <end position="221"/>
    </location>
</feature>
<evidence type="ECO:0000313" key="6">
    <source>
        <dbReference type="EMBL" id="NEI72005.1"/>
    </source>
</evidence>
<evidence type="ECO:0000259" key="5">
    <source>
        <dbReference type="PROSITE" id="PS50850"/>
    </source>
</evidence>
<feature type="domain" description="Major facilitator superfamily (MFS) profile" evidence="5">
    <location>
        <begin position="18"/>
        <end position="400"/>
    </location>
</feature>
<keyword evidence="3 4" id="KW-0472">Membrane</keyword>
<organism evidence="6 7">
    <name type="scientific">Rhizobium lusitanum</name>
    <dbReference type="NCBI Taxonomy" id="293958"/>
    <lineage>
        <taxon>Bacteria</taxon>
        <taxon>Pseudomonadati</taxon>
        <taxon>Pseudomonadota</taxon>
        <taxon>Alphaproteobacteria</taxon>
        <taxon>Hyphomicrobiales</taxon>
        <taxon>Rhizobiaceae</taxon>
        <taxon>Rhizobium/Agrobacterium group</taxon>
        <taxon>Rhizobium</taxon>
    </lineage>
</organism>
<feature type="transmembrane region" description="Helical" evidence="4">
    <location>
        <begin position="349"/>
        <end position="369"/>
    </location>
</feature>
<feature type="transmembrane region" description="Helical" evidence="4">
    <location>
        <begin position="147"/>
        <end position="167"/>
    </location>
</feature>
<keyword evidence="1 4" id="KW-0812">Transmembrane</keyword>
<keyword evidence="2 4" id="KW-1133">Transmembrane helix</keyword>
<dbReference type="PANTHER" id="PTHR42910:SF1">
    <property type="entry name" value="MAJOR FACILITATOR SUPERFAMILY (MFS) PROFILE DOMAIN-CONTAINING PROTEIN"/>
    <property type="match status" value="1"/>
</dbReference>
<accession>A0A6L9U7S7</accession>
<dbReference type="InterPro" id="IPR036259">
    <property type="entry name" value="MFS_trans_sf"/>
</dbReference>
<comment type="caution">
    <text evidence="6">The sequence shown here is derived from an EMBL/GenBank/DDBJ whole genome shotgun (WGS) entry which is preliminary data.</text>
</comment>
<evidence type="ECO:0000256" key="2">
    <source>
        <dbReference type="ARBA" id="ARBA00022989"/>
    </source>
</evidence>
<gene>
    <name evidence="6" type="ORF">GR212_20695</name>
</gene>
<dbReference type="Gene3D" id="1.20.1250.20">
    <property type="entry name" value="MFS general substrate transporter like domains"/>
    <property type="match status" value="2"/>
</dbReference>
<reference evidence="6 7" key="1">
    <citation type="submission" date="2019-12" db="EMBL/GenBank/DDBJ databases">
        <title>Rhizobium genotypes associated with high levels of biological nitrogen fixation by grain legumes in a temperate-maritime cropping system.</title>
        <authorList>
            <person name="Maluk M."/>
            <person name="Francesc Ferrando Molina F."/>
            <person name="Lopez Del Egido L."/>
            <person name="Lafos M."/>
            <person name="Langarica-Fuentes A."/>
            <person name="Gebre Yohannes G."/>
            <person name="Young M.W."/>
            <person name="Martin P."/>
            <person name="Gantlett R."/>
            <person name="Kenicer G."/>
            <person name="Hawes C."/>
            <person name="Begg G.S."/>
            <person name="Quilliam R.S."/>
            <person name="Squire G.R."/>
            <person name="Poole P.S."/>
            <person name="Young P.W."/>
            <person name="Iannetta P.M."/>
            <person name="James E.K."/>
        </authorList>
    </citation>
    <scope>NUCLEOTIDE SEQUENCE [LARGE SCALE GENOMIC DNA]</scope>
    <source>
        <strain evidence="6 7">JHI1118</strain>
    </source>
</reference>
<dbReference type="SUPFAM" id="SSF103473">
    <property type="entry name" value="MFS general substrate transporter"/>
    <property type="match status" value="1"/>
</dbReference>
<sequence length="405" mass="42125">MQNEATLAADNIDQEPTPAFVTLVAIATGALVANLYYAQPLVASIGSELGISDRLAGSITGITQIGYGAGLFLLVSLADIVENRRLVLTTLSLTIVALVAAAVSTVAVPFLIASFVVGVCSTGAQVLIPFVSHLVPAERRGRTVGNIMAGLLTGIMLARPASLFIAASFGWRAVFWCSAVLMVLILIALVRVMPKHPAKGSMHYGKILSSMAGLWMTIPALRWRAAFQFLMFAAFNMFWTAAPLMLGEQLGLSQRAIGFFALAGAGGALSAPLAGRLADRGHSRMVTLGSMLLVGVGFLATGWAAAIPTVVGLAILAFLIDAGVQGNQVVSQRIIFSAAGQENRGRINALYMTVTFIGGALGSLLGTVTYQWGGWTASAVAGGALGLALVILFALQQATESRHPA</sequence>
<feature type="transmembrane region" description="Helical" evidence="4">
    <location>
        <begin position="258"/>
        <end position="278"/>
    </location>
</feature>
<feature type="transmembrane region" description="Helical" evidence="4">
    <location>
        <begin position="375"/>
        <end position="395"/>
    </location>
</feature>
<dbReference type="PROSITE" id="PS50850">
    <property type="entry name" value="MFS"/>
    <property type="match status" value="1"/>
</dbReference>
<feature type="transmembrane region" description="Helical" evidence="4">
    <location>
        <begin position="20"/>
        <end position="38"/>
    </location>
</feature>
<dbReference type="InterPro" id="IPR011701">
    <property type="entry name" value="MFS"/>
</dbReference>
<name>A0A6L9U7S7_9HYPH</name>
<feature type="transmembrane region" description="Helical" evidence="4">
    <location>
        <begin position="290"/>
        <end position="320"/>
    </location>
</feature>
<dbReference type="GO" id="GO:0022857">
    <property type="term" value="F:transmembrane transporter activity"/>
    <property type="evidence" value="ECO:0007669"/>
    <property type="project" value="InterPro"/>
</dbReference>
<dbReference type="EMBL" id="WUEY01000009">
    <property type="protein sequence ID" value="NEI72005.1"/>
    <property type="molecule type" value="Genomic_DNA"/>
</dbReference>
<dbReference type="InterPro" id="IPR020846">
    <property type="entry name" value="MFS_dom"/>
</dbReference>
<dbReference type="RefSeq" id="WP_163988865.1">
    <property type="nucleotide sequence ID" value="NZ_WUEY01000009.1"/>
</dbReference>
<dbReference type="Pfam" id="PF07690">
    <property type="entry name" value="MFS_1"/>
    <property type="match status" value="2"/>
</dbReference>
<dbReference type="CDD" id="cd17324">
    <property type="entry name" value="MFS_NepI_like"/>
    <property type="match status" value="1"/>
</dbReference>
<feature type="transmembrane region" description="Helical" evidence="4">
    <location>
        <begin position="85"/>
        <end position="104"/>
    </location>
</feature>
<dbReference type="PANTHER" id="PTHR42910">
    <property type="entry name" value="TRANSPORTER SCO4007-RELATED"/>
    <property type="match status" value="1"/>
</dbReference>
<protein>
    <submittedName>
        <fullName evidence="6">MFS transporter</fullName>
    </submittedName>
</protein>
<feature type="transmembrane region" description="Helical" evidence="4">
    <location>
        <begin position="58"/>
        <end position="78"/>
    </location>
</feature>
<evidence type="ECO:0000256" key="4">
    <source>
        <dbReference type="SAM" id="Phobius"/>
    </source>
</evidence>
<evidence type="ECO:0000256" key="3">
    <source>
        <dbReference type="ARBA" id="ARBA00023136"/>
    </source>
</evidence>
<proteinExistence type="predicted"/>
<feature type="transmembrane region" description="Helical" evidence="4">
    <location>
        <begin position="173"/>
        <end position="192"/>
    </location>
</feature>
<dbReference type="Proteomes" id="UP000483035">
    <property type="component" value="Unassembled WGS sequence"/>
</dbReference>